<name>A0AAV1IDC6_9CHLO</name>
<evidence type="ECO:0000313" key="2">
    <source>
        <dbReference type="EMBL" id="CAK0783994.1"/>
    </source>
</evidence>
<dbReference type="EMBL" id="CAUYUE010000009">
    <property type="protein sequence ID" value="CAK0783994.1"/>
    <property type="molecule type" value="Genomic_DNA"/>
</dbReference>
<sequence>MARNKSHKHAKKQARKTTGTVEARADQLLNGSSTQSPVEPCDHSSVDLMLNARPPARIEGRRCNPASASDTNTMASQAKLFRQSSVEVVVRAGGTQLAEGGATDNTNPAQNDRTTASAPAKPAKKGCMLLRPLEWATSCVGGALSLAWRIMCAPARLALAPVKAASSARCIAITGVHSAVDLGLRVMTAPAKLTTATLTAATRPAISLLAGICSAAALAQRTMSALARLMLAPSKAAAGIATSGLVGAIRLSHRIALIPAKLMLATLRAAAAHCCTALSGLAGEPAEIAISTEEDPQAVIASEDSSQPLLTIGITLNAVHTPAAVELPAPAIEAPARETAKTFPQQALGALSAYAAVSKVEADLSDELAIRELVLSTTSFRDVKRRSLTCQHVGVNPSENCGRTVNWCCLCHHNYVTE</sequence>
<feature type="compositionally biased region" description="Polar residues" evidence="1">
    <location>
        <begin position="103"/>
        <end position="117"/>
    </location>
</feature>
<evidence type="ECO:0000256" key="1">
    <source>
        <dbReference type="SAM" id="MobiDB-lite"/>
    </source>
</evidence>
<feature type="compositionally biased region" description="Basic residues" evidence="1">
    <location>
        <begin position="1"/>
        <end position="15"/>
    </location>
</feature>
<feature type="region of interest" description="Disordered" evidence="1">
    <location>
        <begin position="1"/>
        <end position="45"/>
    </location>
</feature>
<gene>
    <name evidence="2" type="ORF">CVIRNUC_007197</name>
</gene>
<proteinExistence type="predicted"/>
<protein>
    <submittedName>
        <fullName evidence="2">Uncharacterized protein</fullName>
    </submittedName>
</protein>
<keyword evidence="3" id="KW-1185">Reference proteome</keyword>
<reference evidence="2 3" key="1">
    <citation type="submission" date="2023-10" db="EMBL/GenBank/DDBJ databases">
        <authorList>
            <person name="Maclean D."/>
            <person name="Macfadyen A."/>
        </authorList>
    </citation>
    <scope>NUCLEOTIDE SEQUENCE [LARGE SCALE GENOMIC DNA]</scope>
</reference>
<dbReference type="AlphaFoldDB" id="A0AAV1IDC6"/>
<organism evidence="2 3">
    <name type="scientific">Coccomyxa viridis</name>
    <dbReference type="NCBI Taxonomy" id="1274662"/>
    <lineage>
        <taxon>Eukaryota</taxon>
        <taxon>Viridiplantae</taxon>
        <taxon>Chlorophyta</taxon>
        <taxon>core chlorophytes</taxon>
        <taxon>Trebouxiophyceae</taxon>
        <taxon>Trebouxiophyceae incertae sedis</taxon>
        <taxon>Coccomyxaceae</taxon>
        <taxon>Coccomyxa</taxon>
    </lineage>
</organism>
<evidence type="ECO:0000313" key="3">
    <source>
        <dbReference type="Proteomes" id="UP001314263"/>
    </source>
</evidence>
<accession>A0AAV1IDC6</accession>
<comment type="caution">
    <text evidence="2">The sequence shown here is derived from an EMBL/GenBank/DDBJ whole genome shotgun (WGS) entry which is preliminary data.</text>
</comment>
<dbReference type="Proteomes" id="UP001314263">
    <property type="component" value="Unassembled WGS sequence"/>
</dbReference>
<feature type="region of interest" description="Disordered" evidence="1">
    <location>
        <begin position="97"/>
        <end position="120"/>
    </location>
</feature>